<proteinExistence type="predicted"/>
<gene>
    <name evidence="1" type="ORF">CUN59_00235</name>
</gene>
<protein>
    <submittedName>
        <fullName evidence="1">Uncharacterized protein</fullName>
    </submittedName>
</protein>
<organism evidence="1 2">
    <name type="scientific">Cuspidothrix issatschenkoi CHARLIE-1</name>
    <dbReference type="NCBI Taxonomy" id="2052836"/>
    <lineage>
        <taxon>Bacteria</taxon>
        <taxon>Bacillati</taxon>
        <taxon>Cyanobacteriota</taxon>
        <taxon>Cyanophyceae</taxon>
        <taxon>Nostocales</taxon>
        <taxon>Aphanizomenonaceae</taxon>
        <taxon>Cuspidothrix</taxon>
    </lineage>
</organism>
<feature type="non-terminal residue" evidence="1">
    <location>
        <position position="1"/>
    </location>
</feature>
<dbReference type="Proteomes" id="UP000239589">
    <property type="component" value="Unassembled WGS sequence"/>
</dbReference>
<evidence type="ECO:0000313" key="2">
    <source>
        <dbReference type="Proteomes" id="UP000239589"/>
    </source>
</evidence>
<dbReference type="AlphaFoldDB" id="A0A2S6CZT1"/>
<dbReference type="EMBL" id="PGEM01000003">
    <property type="protein sequence ID" value="PPJ65232.1"/>
    <property type="molecule type" value="Genomic_DNA"/>
</dbReference>
<accession>A0A2S6CZT1</accession>
<reference evidence="1 2" key="1">
    <citation type="submission" date="2018-02" db="EMBL/GenBank/DDBJ databases">
        <title>Discovery of a pederin family compound in a non-symbiotic bloom-forming cyanobacterium.</title>
        <authorList>
            <person name="Kust A."/>
            <person name="Mares J."/>
            <person name="Jokela J."/>
            <person name="Urajova P."/>
            <person name="Hajek J."/>
            <person name="Saurav K."/>
            <person name="Voracova K."/>
            <person name="Fewer D.P."/>
            <person name="Haapaniemi E."/>
            <person name="Permi P."/>
            <person name="Rehakova K."/>
            <person name="Sivonen K."/>
            <person name="Hrouzek P."/>
        </authorList>
    </citation>
    <scope>NUCLEOTIDE SEQUENCE [LARGE SCALE GENOMIC DNA]</scope>
    <source>
        <strain evidence="1 2">CHARLIE-1</strain>
    </source>
</reference>
<evidence type="ECO:0000313" key="1">
    <source>
        <dbReference type="EMBL" id="PPJ65232.1"/>
    </source>
</evidence>
<keyword evidence="2" id="KW-1185">Reference proteome</keyword>
<sequence>GVLYHAPEKNGAKEIKESPSQEFNEFLDLKILISQTKNLLFWYYTRSKPLIGPGFAFFHQVLTRKGKNPQWC</sequence>
<dbReference type="RefSeq" id="WP_207765340.1">
    <property type="nucleotide sequence ID" value="NZ_PGEM01000003.1"/>
</dbReference>
<comment type="caution">
    <text evidence="1">The sequence shown here is derived from an EMBL/GenBank/DDBJ whole genome shotgun (WGS) entry which is preliminary data.</text>
</comment>
<name>A0A2S6CZT1_9CYAN</name>